<reference evidence="3" key="2">
    <citation type="journal article" date="2020" name="Microorganisms">
        <title>Osmotic Adaptation and Compatible Solute Biosynthesis of Phototrophic Bacteria as Revealed from Genome Analyses.</title>
        <authorList>
            <person name="Imhoff J.F."/>
            <person name="Rahn T."/>
            <person name="Kunzel S."/>
            <person name="Keller A."/>
            <person name="Neulinger S.C."/>
        </authorList>
    </citation>
    <scope>NUCLEOTIDE SEQUENCE</scope>
    <source>
        <strain evidence="3">LMG 28126</strain>
    </source>
</reference>
<dbReference type="InterPro" id="IPR002575">
    <property type="entry name" value="Aminoglycoside_PTrfase"/>
</dbReference>
<comment type="similarity">
    <text evidence="1">Belongs to the pseudomonas-type ThrB family.</text>
</comment>
<dbReference type="Pfam" id="PF01636">
    <property type="entry name" value="APH"/>
    <property type="match status" value="1"/>
</dbReference>
<dbReference type="InterPro" id="IPR050249">
    <property type="entry name" value="Pseudomonas-type_ThrB"/>
</dbReference>
<name>A0A934TIB1_9RHOB</name>
<evidence type="ECO:0000259" key="2">
    <source>
        <dbReference type="Pfam" id="PF01636"/>
    </source>
</evidence>
<sequence length="312" mass="33662">MIRPLLPRYGLAPDAPLSRLCHSENETWAAGDVVFRLHREGYHAAGEIAAELAWLAALRDHPGVASVRPVPDRAGRVLQHSGGRHVVAFRRLAGRVLAADEDLGRWFPELGAVAARLHAHARRWSRPAGFRRKRWDAAALFGPAAIWGDWGAAPGLDAAGRAVLARLVDDLDRRLAAWGGGDDRFGLIHADLRLANLMTDGAGLTVIDFDDCGFGWWLFDFAAAVSFIEDDPRLPALADGWARGYRRVAPLGAAEVAMLPVMVLARRLQLTAWLASRAGNDTAAALGGAGFTARTVALAEGYLARGPARIWS</sequence>
<reference evidence="3" key="1">
    <citation type="submission" date="2017-05" db="EMBL/GenBank/DDBJ databases">
        <authorList>
            <person name="Imhoff J.F."/>
            <person name="Rahn T."/>
            <person name="Kuenzel S."/>
            <person name="Neulinger S.C."/>
        </authorList>
    </citation>
    <scope>NUCLEOTIDE SEQUENCE</scope>
    <source>
        <strain evidence="3">LMG 28126</strain>
    </source>
</reference>
<dbReference type="SUPFAM" id="SSF56112">
    <property type="entry name" value="Protein kinase-like (PK-like)"/>
    <property type="match status" value="1"/>
</dbReference>
<dbReference type="InterPro" id="IPR011009">
    <property type="entry name" value="Kinase-like_dom_sf"/>
</dbReference>
<dbReference type="AlphaFoldDB" id="A0A934TIB1"/>
<protein>
    <recommendedName>
        <fullName evidence="2">Aminoglycoside phosphotransferase domain-containing protein</fullName>
    </recommendedName>
</protein>
<feature type="domain" description="Aminoglycoside phosphotransferase" evidence="2">
    <location>
        <begin position="27"/>
        <end position="251"/>
    </location>
</feature>
<gene>
    <name evidence="3" type="ORF">CCR87_04895</name>
</gene>
<accession>A0A934TIB1</accession>
<keyword evidence="4" id="KW-1185">Reference proteome</keyword>
<dbReference type="Proteomes" id="UP000706333">
    <property type="component" value="Unassembled WGS sequence"/>
</dbReference>
<evidence type="ECO:0000313" key="3">
    <source>
        <dbReference type="EMBL" id="MBK5926689.1"/>
    </source>
</evidence>
<dbReference type="GO" id="GO:0019202">
    <property type="term" value="F:amino acid kinase activity"/>
    <property type="evidence" value="ECO:0007669"/>
    <property type="project" value="TreeGrafter"/>
</dbReference>
<dbReference type="EMBL" id="NHSD01000154">
    <property type="protein sequence ID" value="MBK5926689.1"/>
    <property type="molecule type" value="Genomic_DNA"/>
</dbReference>
<evidence type="ECO:0000256" key="1">
    <source>
        <dbReference type="ARBA" id="ARBA00038240"/>
    </source>
</evidence>
<organism evidence="3 4">
    <name type="scientific">Rhodobaculum claviforme</name>
    <dbReference type="NCBI Taxonomy" id="1549854"/>
    <lineage>
        <taxon>Bacteria</taxon>
        <taxon>Pseudomonadati</taxon>
        <taxon>Pseudomonadota</taxon>
        <taxon>Alphaproteobacteria</taxon>
        <taxon>Rhodobacterales</taxon>
        <taxon>Paracoccaceae</taxon>
        <taxon>Rhodobaculum</taxon>
    </lineage>
</organism>
<dbReference type="PANTHER" id="PTHR21064:SF6">
    <property type="entry name" value="AMINOGLYCOSIDE PHOSPHOTRANSFERASE DOMAIN-CONTAINING PROTEIN"/>
    <property type="match status" value="1"/>
</dbReference>
<dbReference type="Gene3D" id="3.90.1200.10">
    <property type="match status" value="1"/>
</dbReference>
<comment type="caution">
    <text evidence="3">The sequence shown here is derived from an EMBL/GenBank/DDBJ whole genome shotgun (WGS) entry which is preliminary data.</text>
</comment>
<proteinExistence type="inferred from homology"/>
<dbReference type="PANTHER" id="PTHR21064">
    <property type="entry name" value="AMINOGLYCOSIDE PHOSPHOTRANSFERASE DOMAIN-CONTAINING PROTEIN-RELATED"/>
    <property type="match status" value="1"/>
</dbReference>
<evidence type="ECO:0000313" key="4">
    <source>
        <dbReference type="Proteomes" id="UP000706333"/>
    </source>
</evidence>